<dbReference type="PROSITE" id="PS50106">
    <property type="entry name" value="PDZ"/>
    <property type="match status" value="1"/>
</dbReference>
<protein>
    <submittedName>
        <fullName evidence="2">PDZ domain-containing protein</fullName>
    </submittedName>
</protein>
<reference evidence="2 3" key="1">
    <citation type="submission" date="2022-09" db="EMBL/GenBank/DDBJ databases">
        <authorList>
            <person name="Kop L."/>
        </authorList>
    </citation>
    <scope>NUCLEOTIDE SEQUENCE [LARGE SCALE GENOMIC DNA]</scope>
    <source>
        <strain evidence="2 3">347</strain>
    </source>
</reference>
<dbReference type="Gene3D" id="2.30.42.10">
    <property type="match status" value="1"/>
</dbReference>
<organism evidence="2 3">
    <name type="scientific">Nitrospina watsonii</name>
    <dbReference type="NCBI Taxonomy" id="1323948"/>
    <lineage>
        <taxon>Bacteria</taxon>
        <taxon>Pseudomonadati</taxon>
        <taxon>Nitrospinota/Tectimicrobiota group</taxon>
        <taxon>Nitrospinota</taxon>
        <taxon>Nitrospinia</taxon>
        <taxon>Nitrospinales</taxon>
        <taxon>Nitrospinaceae</taxon>
        <taxon>Nitrospina</taxon>
    </lineage>
</organism>
<dbReference type="CDD" id="cd14727">
    <property type="entry name" value="ChanN-like"/>
    <property type="match status" value="1"/>
</dbReference>
<dbReference type="Proteomes" id="UP001157733">
    <property type="component" value="Chromosome"/>
</dbReference>
<keyword evidence="3" id="KW-1185">Reference proteome</keyword>
<name>A0ABM9HAY5_9BACT</name>
<dbReference type="Pfam" id="PF04187">
    <property type="entry name" value="Cofac_haem_bdg"/>
    <property type="match status" value="1"/>
</dbReference>
<evidence type="ECO:0000259" key="1">
    <source>
        <dbReference type="PROSITE" id="PS50106"/>
    </source>
</evidence>
<dbReference type="Pfam" id="PF13180">
    <property type="entry name" value="PDZ_2"/>
    <property type="match status" value="1"/>
</dbReference>
<dbReference type="InterPro" id="IPR001478">
    <property type="entry name" value="PDZ"/>
</dbReference>
<accession>A0ABM9HAY5</accession>
<dbReference type="InterPro" id="IPR036034">
    <property type="entry name" value="PDZ_sf"/>
</dbReference>
<dbReference type="InterPro" id="IPR007314">
    <property type="entry name" value="Cofac_haem-bd_dom"/>
</dbReference>
<dbReference type="Gene3D" id="3.40.50.11550">
    <property type="match status" value="1"/>
</dbReference>
<sequence length="404" mass="46310">MHRIQHTLTITLFLVVLGNPVLSGATEFAVPNNGSPYKSLSELETGQILHLPTGVVVTQKQLMDTVSTSRVIYIGETHDNLEAHRVQMEIIRDLHARYPGKVAVGMEMFRRPAQNQLDLWHEGKLTDRQFRKLFRENWGLGIQLYRPIFDYLKAQRIPLLGLKSGESLEQRLREGGLEQEGLPDIDADDPYHRAYSMALFGGHASHSTEGFHPYHMLLLWEESMAEAVAEFLTDDRYPDWKLVVLAGGFHVQYGYGIPKRAFRRVPHAYSIVLPTVTEIPTELKDREMKFESTGIPLYSADFGWKLDYVVPPPLRIRLGVYLEDHDDGLRVVRVMPNSNAERMGLKKNDLIQKLNGIRVVDTEELTSRLQQHDFGETVRVHVMRDEREVQVEGVLQQMTEPHTE</sequence>
<dbReference type="SMART" id="SM00228">
    <property type="entry name" value="PDZ"/>
    <property type="match status" value="1"/>
</dbReference>
<proteinExistence type="predicted"/>
<evidence type="ECO:0000313" key="3">
    <source>
        <dbReference type="Proteomes" id="UP001157733"/>
    </source>
</evidence>
<evidence type="ECO:0000313" key="2">
    <source>
        <dbReference type="EMBL" id="CAI2717284.1"/>
    </source>
</evidence>
<dbReference type="SUPFAM" id="SSF50156">
    <property type="entry name" value="PDZ domain-like"/>
    <property type="match status" value="1"/>
</dbReference>
<gene>
    <name evidence="2" type="ORF">NSPWAT_0425</name>
</gene>
<feature type="domain" description="PDZ" evidence="1">
    <location>
        <begin position="318"/>
        <end position="386"/>
    </location>
</feature>
<dbReference type="EMBL" id="OX336137">
    <property type="protein sequence ID" value="CAI2717284.1"/>
    <property type="molecule type" value="Genomic_DNA"/>
</dbReference>
<dbReference type="SUPFAM" id="SSF159501">
    <property type="entry name" value="EreA/ChaN-like"/>
    <property type="match status" value="1"/>
</dbReference>
<dbReference type="RefSeq" id="WP_282010234.1">
    <property type="nucleotide sequence ID" value="NZ_OX336137.1"/>
</dbReference>